<gene>
    <name evidence="3" type="ORF">GCM10011487_25630</name>
</gene>
<name>A0A829YC91_9GAMM</name>
<feature type="domain" description="Cytochrome P460" evidence="2">
    <location>
        <begin position="46"/>
        <end position="176"/>
    </location>
</feature>
<evidence type="ECO:0000256" key="1">
    <source>
        <dbReference type="SAM" id="SignalP"/>
    </source>
</evidence>
<comment type="caution">
    <text evidence="3">The sequence shown here is derived from an EMBL/GenBank/DDBJ whole genome shotgun (WGS) entry which is preliminary data.</text>
</comment>
<feature type="chain" id="PRO_5032514635" description="Cytochrome P460 domain-containing protein" evidence="1">
    <location>
        <begin position="20"/>
        <end position="186"/>
    </location>
</feature>
<evidence type="ECO:0000313" key="3">
    <source>
        <dbReference type="EMBL" id="GFE80563.1"/>
    </source>
</evidence>
<dbReference type="Pfam" id="PF16694">
    <property type="entry name" value="Cytochrome_P460"/>
    <property type="match status" value="1"/>
</dbReference>
<dbReference type="EMBL" id="BLJN01000002">
    <property type="protein sequence ID" value="GFE80563.1"/>
    <property type="molecule type" value="Genomic_DNA"/>
</dbReference>
<organism evidence="3 4">
    <name type="scientific">Steroidobacter agaridevorans</name>
    <dbReference type="NCBI Taxonomy" id="2695856"/>
    <lineage>
        <taxon>Bacteria</taxon>
        <taxon>Pseudomonadati</taxon>
        <taxon>Pseudomonadota</taxon>
        <taxon>Gammaproteobacteria</taxon>
        <taxon>Steroidobacterales</taxon>
        <taxon>Steroidobacteraceae</taxon>
        <taxon>Steroidobacter</taxon>
    </lineage>
</organism>
<dbReference type="InterPro" id="IPR032033">
    <property type="entry name" value="Cytochrome_P460"/>
</dbReference>
<dbReference type="InterPro" id="IPR038142">
    <property type="entry name" value="Cytochrome_P460_sp"/>
</dbReference>
<evidence type="ECO:0000313" key="4">
    <source>
        <dbReference type="Proteomes" id="UP000445000"/>
    </source>
</evidence>
<proteinExistence type="predicted"/>
<protein>
    <recommendedName>
        <fullName evidence="2">Cytochrome P460 domain-containing protein</fullName>
    </recommendedName>
</protein>
<dbReference type="Proteomes" id="UP000445000">
    <property type="component" value="Unassembled WGS sequence"/>
</dbReference>
<dbReference type="Gene3D" id="3.50.70.20">
    <property type="entry name" value="Cytochrome P460"/>
    <property type="match status" value="1"/>
</dbReference>
<accession>A0A829YC91</accession>
<evidence type="ECO:0000259" key="2">
    <source>
        <dbReference type="Pfam" id="PF16694"/>
    </source>
</evidence>
<dbReference type="CDD" id="cd20751">
    <property type="entry name" value="cyt_P460_Ne-like"/>
    <property type="match status" value="1"/>
</dbReference>
<feature type="signal peptide" evidence="1">
    <location>
        <begin position="1"/>
        <end position="19"/>
    </location>
</feature>
<sequence>MHVLLAILAIGAAVPVAMALRAAPTQPAKTKLAGAKFSADGKLQRPVDYRNWRFVSAGLGMSYGPAAQAAALTGHVMFDNVFVQPAAYDAFLRDRAWPEGTMFVLELRGSETQRPPNNRGYLQTDLHGIEVSVKDSARFKNRWAYFDFGMDATATPMPESRCFACHKANAAVDMTFVQFYPTLQKN</sequence>
<keyword evidence="4" id="KW-1185">Reference proteome</keyword>
<keyword evidence="1" id="KW-0732">Signal</keyword>
<reference evidence="4" key="1">
    <citation type="submission" date="2020-01" db="EMBL/GenBank/DDBJ databases">
        <title>'Steroidobacter agaridevorans' sp. nov., agar-degrading bacteria isolated from rhizosphere soils.</title>
        <authorList>
            <person name="Ikenaga M."/>
            <person name="Kataoka M."/>
            <person name="Murouchi A."/>
            <person name="Katsuragi S."/>
            <person name="Sakai M."/>
        </authorList>
    </citation>
    <scope>NUCLEOTIDE SEQUENCE [LARGE SCALE GENOMIC DNA]</scope>
    <source>
        <strain evidence="4">YU21-B</strain>
    </source>
</reference>
<dbReference type="AlphaFoldDB" id="A0A829YC91"/>